<evidence type="ECO:0000256" key="12">
    <source>
        <dbReference type="ARBA" id="ARBA00049514"/>
    </source>
</evidence>
<dbReference type="GO" id="GO:0042245">
    <property type="term" value="P:RNA repair"/>
    <property type="evidence" value="ECO:0007669"/>
    <property type="project" value="UniProtKB-KW"/>
</dbReference>
<evidence type="ECO:0000256" key="15">
    <source>
        <dbReference type="PIRSR" id="PIRSR601233-3"/>
    </source>
</evidence>
<dbReference type="AlphaFoldDB" id="N8YBE4"/>
<dbReference type="EMBL" id="APPN01000061">
    <property type="protein sequence ID" value="ENV34072.1"/>
    <property type="molecule type" value="Genomic_DNA"/>
</dbReference>
<feature type="binding site" evidence="14">
    <location>
        <begin position="345"/>
        <end position="348"/>
    </location>
    <ligand>
        <name>GMP</name>
        <dbReference type="ChEBI" id="CHEBI:58115"/>
    </ligand>
</feature>
<dbReference type="FunFam" id="3.90.1860.10:FF:000002">
    <property type="entry name" value="RNA-splicing ligase RtcB"/>
    <property type="match status" value="1"/>
</dbReference>
<dbReference type="eggNOG" id="COG1690">
    <property type="taxonomic scope" value="Bacteria"/>
</dbReference>
<dbReference type="STRING" id="202952.GCA_000747725_01701"/>
<organism evidence="16 17">
    <name type="scientific">Acinetobacter gerneri DSM 14967 = CIP 107464 = MTCC 9824</name>
    <dbReference type="NCBI Taxonomy" id="1120926"/>
    <lineage>
        <taxon>Bacteria</taxon>
        <taxon>Pseudomonadati</taxon>
        <taxon>Pseudomonadota</taxon>
        <taxon>Gammaproteobacteria</taxon>
        <taxon>Moraxellales</taxon>
        <taxon>Moraxellaceae</taxon>
        <taxon>Acinetobacter</taxon>
    </lineage>
</organism>
<comment type="subunit">
    <text evidence="2">Monomer.</text>
</comment>
<evidence type="ECO:0000256" key="11">
    <source>
        <dbReference type="ARBA" id="ARBA00047746"/>
    </source>
</evidence>
<evidence type="ECO:0000313" key="16">
    <source>
        <dbReference type="EMBL" id="ENV34072.1"/>
    </source>
</evidence>
<keyword evidence="4" id="KW-0436">Ligase</keyword>
<dbReference type="SUPFAM" id="SSF103365">
    <property type="entry name" value="Hypothetical protein PH1602"/>
    <property type="match status" value="1"/>
</dbReference>
<reference evidence="16 17" key="1">
    <citation type="submission" date="2013-02" db="EMBL/GenBank/DDBJ databases">
        <title>The Genome Sequence of Acinetobacter gerneri CIP 107464.</title>
        <authorList>
            <consortium name="The Broad Institute Genome Sequencing Platform"/>
            <consortium name="The Broad Institute Genome Sequencing Center for Infectious Disease"/>
            <person name="Cerqueira G."/>
            <person name="Feldgarden M."/>
            <person name="Courvalin P."/>
            <person name="Perichon B."/>
            <person name="Grillot-Courvalin C."/>
            <person name="Clermont D."/>
            <person name="Rocha E."/>
            <person name="Yoon E.-J."/>
            <person name="Nemec A."/>
            <person name="Walker B."/>
            <person name="Young S.K."/>
            <person name="Zeng Q."/>
            <person name="Gargeya S."/>
            <person name="Fitzgerald M."/>
            <person name="Haas B."/>
            <person name="Abouelleil A."/>
            <person name="Alvarado L."/>
            <person name="Arachchi H.M."/>
            <person name="Berlin A.M."/>
            <person name="Chapman S.B."/>
            <person name="Dewar J."/>
            <person name="Goldberg J."/>
            <person name="Griggs A."/>
            <person name="Gujja S."/>
            <person name="Hansen M."/>
            <person name="Howarth C."/>
            <person name="Imamovic A."/>
            <person name="Larimer J."/>
            <person name="McCowan C."/>
            <person name="Murphy C."/>
            <person name="Neiman D."/>
            <person name="Pearson M."/>
            <person name="Priest M."/>
            <person name="Roberts A."/>
            <person name="Saif S."/>
            <person name="Shea T."/>
            <person name="Sisk P."/>
            <person name="Sykes S."/>
            <person name="Wortman J."/>
            <person name="Nusbaum C."/>
            <person name="Birren B."/>
        </authorList>
    </citation>
    <scope>NUCLEOTIDE SEQUENCE [LARGE SCALE GENOMIC DNA]</scope>
    <source>
        <strain evidence="16 17">CIP 107464</strain>
    </source>
</reference>
<feature type="binding site" evidence="15">
    <location>
        <position position="313"/>
    </location>
    <ligand>
        <name>Mn(2+)</name>
        <dbReference type="ChEBI" id="CHEBI:29035"/>
        <label>2</label>
    </ligand>
</feature>
<evidence type="ECO:0000256" key="14">
    <source>
        <dbReference type="PIRSR" id="PIRSR601233-2"/>
    </source>
</evidence>
<feature type="binding site" evidence="14">
    <location>
        <begin position="313"/>
        <end position="314"/>
    </location>
    <ligand>
        <name>GMP</name>
        <dbReference type="ChEBI" id="CHEBI:58115"/>
    </ligand>
</feature>
<feature type="binding site" evidence="14">
    <location>
        <begin position="203"/>
        <end position="207"/>
    </location>
    <ligand>
        <name>GMP</name>
        <dbReference type="ChEBI" id="CHEBI:58115"/>
    </ligand>
</feature>
<feature type="binding site" evidence="14">
    <location>
        <position position="352"/>
    </location>
    <ligand>
        <name>GMP</name>
        <dbReference type="ChEBI" id="CHEBI:58115"/>
    </ligand>
</feature>
<keyword evidence="9 15" id="KW-0464">Manganese</keyword>
<dbReference type="GO" id="GO:0005525">
    <property type="term" value="F:GTP binding"/>
    <property type="evidence" value="ECO:0007669"/>
    <property type="project" value="UniProtKB-KW"/>
</dbReference>
<dbReference type="PANTHER" id="PTHR43749">
    <property type="entry name" value="RNA-SPLICING LIGASE RTCB"/>
    <property type="match status" value="1"/>
</dbReference>
<comment type="catalytic activity">
    <reaction evidence="11">
        <text>a 3'-end 3'-phospho-ribonucleotide-RNA + a 5'-end dephospho-ribonucleoside-RNA + GTP = a ribonucleotidyl-ribonucleotide-RNA + GMP + diphosphate</text>
        <dbReference type="Rhea" id="RHEA:68076"/>
        <dbReference type="Rhea" id="RHEA-COMP:10463"/>
        <dbReference type="Rhea" id="RHEA-COMP:13936"/>
        <dbReference type="Rhea" id="RHEA-COMP:17355"/>
        <dbReference type="ChEBI" id="CHEBI:33019"/>
        <dbReference type="ChEBI" id="CHEBI:37565"/>
        <dbReference type="ChEBI" id="CHEBI:58115"/>
        <dbReference type="ChEBI" id="CHEBI:83062"/>
        <dbReference type="ChEBI" id="CHEBI:138284"/>
        <dbReference type="ChEBI" id="CHEBI:173118"/>
        <dbReference type="EC" id="6.5.1.8"/>
    </reaction>
</comment>
<comment type="caution">
    <text evidence="16">The sequence shown here is derived from an EMBL/GenBank/DDBJ whole genome shotgun (WGS) entry which is preliminary data.</text>
</comment>
<evidence type="ECO:0000313" key="17">
    <source>
        <dbReference type="Proteomes" id="UP000013117"/>
    </source>
</evidence>
<evidence type="ECO:0000256" key="8">
    <source>
        <dbReference type="ARBA" id="ARBA00023134"/>
    </source>
</evidence>
<comment type="cofactor">
    <cofactor evidence="15">
        <name>Mn(2+)</name>
        <dbReference type="ChEBI" id="CHEBI:29035"/>
    </cofactor>
    <text evidence="15">Binds 2 manganese ions per subunit.</text>
</comment>
<evidence type="ECO:0000256" key="6">
    <source>
        <dbReference type="ARBA" id="ARBA00022741"/>
    </source>
</evidence>
<sequence length="440" mass="49458">MYLQHLPANAWQAGLEKEHKMLTIEKQIEKQNLNDRSYNVIQDTQGVPVKMWTKGIPVDEKSQQQLLKTAQMPFIYKWMAVMPDVHVGIGATIGSVIPTKGAIIPAAVGVDIGCGMMAARTSLTASDLPDNLYALRTELERLIPHGMTKGRGRRDRGSWENTPERVDQEWAGLVKDFEYICEKHPRLKNTNNHKQLGTLGTGNHFVEICLDEYQQVWIMLHSGSRGVGNAIGNHFIELARKDMQKHFINLPDKDLAYLVEGTEYFDDYWFAVGWAQRFAMKNREVMMEAAVQALRTIVPKAFNAKVEAVNCHHNYVDKEEHFGEEVLVTRKGAVRARLGEYGIIPGSMGAKSFIVRGKGNQDSFCSCSHGAGRVFSRTEAKKRFTVEDQIAQTEGVECRKDAAVIDEIPSAYKSIEDVMKAQSDLVEVVYTLRQVVCVKG</sequence>
<evidence type="ECO:0000256" key="3">
    <source>
        <dbReference type="ARBA" id="ARBA00012726"/>
    </source>
</evidence>
<dbReference type="GO" id="GO:0006281">
    <property type="term" value="P:DNA repair"/>
    <property type="evidence" value="ECO:0007669"/>
    <property type="project" value="TreeGrafter"/>
</dbReference>
<evidence type="ECO:0000256" key="7">
    <source>
        <dbReference type="ARBA" id="ARBA00022800"/>
    </source>
</evidence>
<keyword evidence="7" id="KW-0692">RNA repair</keyword>
<keyword evidence="6 14" id="KW-0547">Nucleotide-binding</keyword>
<dbReference type="HOGENOM" id="CLU_022279_1_1_6"/>
<dbReference type="PANTHER" id="PTHR43749:SF2">
    <property type="entry name" value="RNA-SPLICING LIGASE RTCB"/>
    <property type="match status" value="1"/>
</dbReference>
<evidence type="ECO:0000256" key="5">
    <source>
        <dbReference type="ARBA" id="ARBA00022723"/>
    </source>
</evidence>
<dbReference type="PATRIC" id="fig|1120926.3.peg.1692"/>
<evidence type="ECO:0000256" key="1">
    <source>
        <dbReference type="ARBA" id="ARBA00008071"/>
    </source>
</evidence>
<dbReference type="InterPro" id="IPR052915">
    <property type="entry name" value="RtcB-like"/>
</dbReference>
<feature type="binding site" evidence="14">
    <location>
        <begin position="369"/>
        <end position="372"/>
    </location>
    <ligand>
        <name>GMP</name>
        <dbReference type="ChEBI" id="CHEBI:58115"/>
    </ligand>
</feature>
<dbReference type="GO" id="GO:0006396">
    <property type="term" value="P:RNA processing"/>
    <property type="evidence" value="ECO:0007669"/>
    <property type="project" value="InterPro"/>
</dbReference>
<dbReference type="GO" id="GO:0003909">
    <property type="term" value="F:DNA ligase activity"/>
    <property type="evidence" value="ECO:0007669"/>
    <property type="project" value="TreeGrafter"/>
</dbReference>
<gene>
    <name evidence="16" type="ORF">F960_01762</name>
</gene>
<comment type="similarity">
    <text evidence="1">Belongs to the RtcB family.</text>
</comment>
<feature type="binding site" evidence="14">
    <location>
        <position position="439"/>
    </location>
    <ligand>
        <name>GMP</name>
        <dbReference type="ChEBI" id="CHEBI:58115"/>
    </ligand>
</feature>
<evidence type="ECO:0000256" key="13">
    <source>
        <dbReference type="PIRSR" id="PIRSR601233-1"/>
    </source>
</evidence>
<comment type="catalytic activity">
    <reaction evidence="12">
        <text>a 3'-end 2',3'-cyclophospho-ribonucleotide-RNA + a 5'-end dephospho-ribonucleoside-RNA + GTP + H2O = a ribonucleotidyl-ribonucleotide-RNA + GMP + diphosphate + H(+)</text>
        <dbReference type="Rhea" id="RHEA:68080"/>
        <dbReference type="Rhea" id="RHEA-COMP:10464"/>
        <dbReference type="Rhea" id="RHEA-COMP:13936"/>
        <dbReference type="Rhea" id="RHEA-COMP:17355"/>
        <dbReference type="ChEBI" id="CHEBI:15377"/>
        <dbReference type="ChEBI" id="CHEBI:15378"/>
        <dbReference type="ChEBI" id="CHEBI:33019"/>
        <dbReference type="ChEBI" id="CHEBI:37565"/>
        <dbReference type="ChEBI" id="CHEBI:58115"/>
        <dbReference type="ChEBI" id="CHEBI:83064"/>
        <dbReference type="ChEBI" id="CHEBI:138284"/>
        <dbReference type="ChEBI" id="CHEBI:173118"/>
        <dbReference type="EC" id="6.5.1.8"/>
    </reaction>
</comment>
<accession>N8YBE4</accession>
<evidence type="ECO:0000256" key="10">
    <source>
        <dbReference type="ARBA" id="ARBA00030221"/>
    </source>
</evidence>
<dbReference type="Gene3D" id="3.90.1860.10">
    <property type="entry name" value="tRNA-splicing ligase RtcB"/>
    <property type="match status" value="1"/>
</dbReference>
<dbReference type="InterPro" id="IPR036025">
    <property type="entry name" value="RtcB-like_sf"/>
</dbReference>
<feature type="binding site" evidence="15">
    <location>
        <position position="221"/>
    </location>
    <ligand>
        <name>Mn(2+)</name>
        <dbReference type="ChEBI" id="CHEBI:29035"/>
        <label>2</label>
    </ligand>
</feature>
<evidence type="ECO:0000256" key="2">
    <source>
        <dbReference type="ARBA" id="ARBA00011245"/>
    </source>
</evidence>
<keyword evidence="17" id="KW-1185">Reference proteome</keyword>
<dbReference type="Pfam" id="PF01139">
    <property type="entry name" value="RtcB"/>
    <property type="match status" value="1"/>
</dbReference>
<feature type="binding site" evidence="15">
    <location>
        <position position="204"/>
    </location>
    <ligand>
        <name>Mn(2+)</name>
        <dbReference type="ChEBI" id="CHEBI:29035"/>
        <label>1</label>
    </ligand>
</feature>
<evidence type="ECO:0000256" key="4">
    <source>
        <dbReference type="ARBA" id="ARBA00022598"/>
    </source>
</evidence>
<dbReference type="GO" id="GO:0030145">
    <property type="term" value="F:manganese ion binding"/>
    <property type="evidence" value="ECO:0007669"/>
    <property type="project" value="TreeGrafter"/>
</dbReference>
<evidence type="ECO:0000256" key="9">
    <source>
        <dbReference type="ARBA" id="ARBA00023211"/>
    </source>
</evidence>
<dbReference type="EC" id="6.5.1.8" evidence="3"/>
<name>N8YBE4_9GAMM</name>
<dbReference type="GO" id="GO:0170057">
    <property type="term" value="F:RNA ligase (GTP) activity"/>
    <property type="evidence" value="ECO:0007669"/>
    <property type="project" value="UniProtKB-EC"/>
</dbReference>
<feature type="active site" description="GMP-histidine intermediate" evidence="13">
    <location>
        <position position="369"/>
    </location>
</feature>
<keyword evidence="5 15" id="KW-0479">Metal-binding</keyword>
<protein>
    <recommendedName>
        <fullName evidence="10">3'-phosphate/5'-hydroxy nucleic acid ligase</fullName>
        <ecNumber evidence="3">6.5.1.8</ecNumber>
    </recommendedName>
    <alternativeName>
        <fullName evidence="10">3'-phosphate/5'-hydroxy nucleic acid ligase</fullName>
    </alternativeName>
</protein>
<feature type="binding site" evidence="15">
    <location>
        <position position="111"/>
    </location>
    <ligand>
        <name>Mn(2+)</name>
        <dbReference type="ChEBI" id="CHEBI:29035"/>
        <label>1</label>
    </ligand>
</feature>
<keyword evidence="8 14" id="KW-0342">GTP-binding</keyword>
<dbReference type="InterPro" id="IPR001233">
    <property type="entry name" value="RtcB"/>
</dbReference>
<proteinExistence type="inferred from homology"/>
<dbReference type="Proteomes" id="UP000013117">
    <property type="component" value="Unassembled WGS sequence"/>
</dbReference>